<feature type="transmembrane region" description="Helical" evidence="7">
    <location>
        <begin position="382"/>
        <end position="401"/>
    </location>
</feature>
<organism evidence="9 10">
    <name type="scientific">Promicromonospora alba</name>
    <dbReference type="NCBI Taxonomy" id="1616110"/>
    <lineage>
        <taxon>Bacteria</taxon>
        <taxon>Bacillati</taxon>
        <taxon>Actinomycetota</taxon>
        <taxon>Actinomycetes</taxon>
        <taxon>Micrococcales</taxon>
        <taxon>Promicromonosporaceae</taxon>
        <taxon>Promicromonospora</taxon>
    </lineage>
</organism>
<comment type="subcellular location">
    <subcellularLocation>
        <location evidence="1">Cell membrane</location>
        <topology evidence="1">Multi-pass membrane protein</topology>
    </subcellularLocation>
</comment>
<feature type="transmembrane region" description="Helical" evidence="7">
    <location>
        <begin position="501"/>
        <end position="522"/>
    </location>
</feature>
<dbReference type="InterPro" id="IPR050250">
    <property type="entry name" value="Macrolide_Exporter_MacB"/>
</dbReference>
<dbReference type="EMBL" id="JBHSFI010000012">
    <property type="protein sequence ID" value="MFC4632231.1"/>
    <property type="molecule type" value="Genomic_DNA"/>
</dbReference>
<sequence length="906" mass="92609">MSGTRGALLARWRLGLRLARRDARRHVGRTVLVAVMVALPVLAGTTALIALESSKDSPERVRVESLGPDLQASLIYQGGHVRQTFDATNTTWDGGTEPGELPTRAEYEAELSDVLPPGDRLVPVEAVEVVLHGPELHLTSRMARTDLRDADVTAAFKLRDGAAPGPGEIALSRGVAEQIGVEIGDSVEVQVRGGGTETRTVSGLLARHLPKEAGAVVHTDPEDVSPAIGHGPTPEVGWFVSGPTPVTWDDALRLNEHGVAVISQEVLTNLPPIEEETLFRPGGGRTTDEIALGGAITIIALLEGILVVGPAFAVSARRQERSLAIAAAQGASPRALRALAMAPAVVIGLCASVVAALAGIAVAAVPVAYYELPAVVVPWSRVGGMVLVGLVVAVAAAWLPARTAARLDIVATLTGRRGNRRATGWVAAFGVLLAGAGLAGTFAATAANGNANVLAWCIVVAEIGLVMTTGGIVAGLARISGRLPLPARFALRDAARHRSRTSPAIAAVLVAVAGATAGLIYLTSGAQFREHVHMPISAPGTTVVHSTDTALPLDGPRPEIEATIRDVLPGVTAITPVPVFADATDGTNTMVMTVDPSGAGRGRGPGGLGTPVVDDGDLVPVLGLTGKTADAAVAALRAGRVVVPHGTAAADGTVRLDIQTYSTVGADEMGETLDVRTVRVPATEVGDGVEAVPNLPIVPPALLDELGGEERLERFVVETGTVPTTAQTETLADRLGDLTFPPGLDPGVAGSASAGGGTAFVTASTERGPEPTGEAFTALLIALIAAAVALGVTWLAAGLAAAESRPDLATLEAVGATPWTRRTVVAAQAGAISVVGTVLGLGTGGVLGAALVRLLRSWEAASTAAAWTVEVPWLWLIGLAVVLPVLAIGAAWLVTRPRLTLTRRLA</sequence>
<keyword evidence="3 7" id="KW-0812">Transmembrane</keyword>
<keyword evidence="10" id="KW-1185">Reference proteome</keyword>
<reference evidence="10" key="1">
    <citation type="journal article" date="2019" name="Int. J. Syst. Evol. Microbiol.">
        <title>The Global Catalogue of Microorganisms (GCM) 10K type strain sequencing project: providing services to taxonomists for standard genome sequencing and annotation.</title>
        <authorList>
            <consortium name="The Broad Institute Genomics Platform"/>
            <consortium name="The Broad Institute Genome Sequencing Center for Infectious Disease"/>
            <person name="Wu L."/>
            <person name="Ma J."/>
        </authorList>
    </citation>
    <scope>NUCLEOTIDE SEQUENCE [LARGE SCALE GENOMIC DNA]</scope>
    <source>
        <strain evidence="10">CCUG 42722</strain>
    </source>
</reference>
<feature type="transmembrane region" description="Helical" evidence="7">
    <location>
        <begin position="344"/>
        <end position="370"/>
    </location>
</feature>
<keyword evidence="5 7" id="KW-0472">Membrane</keyword>
<dbReference type="PANTHER" id="PTHR30572">
    <property type="entry name" value="MEMBRANE COMPONENT OF TRANSPORTER-RELATED"/>
    <property type="match status" value="1"/>
</dbReference>
<evidence type="ECO:0000256" key="5">
    <source>
        <dbReference type="ARBA" id="ARBA00023136"/>
    </source>
</evidence>
<keyword evidence="4 7" id="KW-1133">Transmembrane helix</keyword>
<evidence type="ECO:0000256" key="7">
    <source>
        <dbReference type="SAM" id="Phobius"/>
    </source>
</evidence>
<comment type="similarity">
    <text evidence="6">Belongs to the ABC-4 integral membrane protein family.</text>
</comment>
<dbReference type="Pfam" id="PF02687">
    <property type="entry name" value="FtsX"/>
    <property type="match status" value="2"/>
</dbReference>
<evidence type="ECO:0000313" key="10">
    <source>
        <dbReference type="Proteomes" id="UP001596011"/>
    </source>
</evidence>
<dbReference type="InterPro" id="IPR003838">
    <property type="entry name" value="ABC3_permease_C"/>
</dbReference>
<gene>
    <name evidence="9" type="ORF">ACFO6V_28585</name>
</gene>
<feature type="transmembrane region" description="Helical" evidence="7">
    <location>
        <begin position="872"/>
        <end position="894"/>
    </location>
</feature>
<evidence type="ECO:0000256" key="2">
    <source>
        <dbReference type="ARBA" id="ARBA00022475"/>
    </source>
</evidence>
<feature type="transmembrane region" description="Helical" evidence="7">
    <location>
        <begin position="823"/>
        <end position="852"/>
    </location>
</feature>
<feature type="domain" description="ABC3 transporter permease C-terminal" evidence="8">
    <location>
        <begin position="296"/>
        <end position="408"/>
    </location>
</feature>
<evidence type="ECO:0000313" key="9">
    <source>
        <dbReference type="EMBL" id="MFC4632231.1"/>
    </source>
</evidence>
<evidence type="ECO:0000256" key="6">
    <source>
        <dbReference type="ARBA" id="ARBA00038076"/>
    </source>
</evidence>
<dbReference type="Proteomes" id="UP001596011">
    <property type="component" value="Unassembled WGS sequence"/>
</dbReference>
<dbReference type="PANTHER" id="PTHR30572:SF4">
    <property type="entry name" value="ABC TRANSPORTER PERMEASE YTRF"/>
    <property type="match status" value="1"/>
</dbReference>
<keyword evidence="2" id="KW-1003">Cell membrane</keyword>
<feature type="domain" description="ABC3 transporter permease C-terminal" evidence="8">
    <location>
        <begin position="780"/>
        <end position="893"/>
    </location>
</feature>
<evidence type="ECO:0000256" key="3">
    <source>
        <dbReference type="ARBA" id="ARBA00022692"/>
    </source>
</evidence>
<name>A0ABV9HPV6_9MICO</name>
<comment type="caution">
    <text evidence="9">The sequence shown here is derived from an EMBL/GenBank/DDBJ whole genome shotgun (WGS) entry which is preliminary data.</text>
</comment>
<dbReference type="RefSeq" id="WP_377142653.1">
    <property type="nucleotide sequence ID" value="NZ_JBHSFI010000012.1"/>
</dbReference>
<feature type="transmembrane region" description="Helical" evidence="7">
    <location>
        <begin position="775"/>
        <end position="802"/>
    </location>
</feature>
<proteinExistence type="inferred from homology"/>
<evidence type="ECO:0000256" key="1">
    <source>
        <dbReference type="ARBA" id="ARBA00004651"/>
    </source>
</evidence>
<evidence type="ECO:0000259" key="8">
    <source>
        <dbReference type="Pfam" id="PF02687"/>
    </source>
</evidence>
<feature type="transmembrane region" description="Helical" evidence="7">
    <location>
        <begin position="30"/>
        <end position="51"/>
    </location>
</feature>
<protein>
    <submittedName>
        <fullName evidence="9">FtsX-like permease family protein</fullName>
    </submittedName>
</protein>
<accession>A0ABV9HPV6</accession>
<evidence type="ECO:0000256" key="4">
    <source>
        <dbReference type="ARBA" id="ARBA00022989"/>
    </source>
</evidence>
<feature type="transmembrane region" description="Helical" evidence="7">
    <location>
        <begin position="422"/>
        <end position="447"/>
    </location>
</feature>
<feature type="transmembrane region" description="Helical" evidence="7">
    <location>
        <begin position="290"/>
        <end position="314"/>
    </location>
</feature>
<feature type="transmembrane region" description="Helical" evidence="7">
    <location>
        <begin position="453"/>
        <end position="480"/>
    </location>
</feature>